<feature type="repeat" description="WD" evidence="5">
    <location>
        <begin position="194"/>
        <end position="226"/>
    </location>
</feature>
<feature type="repeat" description="WD" evidence="5">
    <location>
        <begin position="15"/>
        <end position="46"/>
    </location>
</feature>
<evidence type="ECO:0000313" key="6">
    <source>
        <dbReference type="EMBL" id="KAK0178953.1"/>
    </source>
</evidence>
<keyword evidence="1 5" id="KW-0853">WD repeat</keyword>
<protein>
    <recommendedName>
        <fullName evidence="4">Probable cytosolic iron-sulfur protein assembly protein Ciao1</fullName>
    </recommendedName>
</protein>
<feature type="repeat" description="WD" evidence="5">
    <location>
        <begin position="60"/>
        <end position="92"/>
    </location>
</feature>
<proteinExistence type="inferred from homology"/>
<dbReference type="InterPro" id="IPR001680">
    <property type="entry name" value="WD40_rpt"/>
</dbReference>
<dbReference type="InterPro" id="IPR028608">
    <property type="entry name" value="CIAO1/Cia1"/>
</dbReference>
<feature type="repeat" description="WD" evidence="5">
    <location>
        <begin position="148"/>
        <end position="180"/>
    </location>
</feature>
<dbReference type="PROSITE" id="PS50082">
    <property type="entry name" value="WD_REPEATS_2"/>
    <property type="match status" value="6"/>
</dbReference>
<accession>A0AA39G071</accession>
<gene>
    <name evidence="4" type="primary">Ciao1</name>
    <name evidence="6" type="ORF">PV327_007789</name>
</gene>
<evidence type="ECO:0000256" key="5">
    <source>
        <dbReference type="PROSITE-ProRule" id="PRU00221"/>
    </source>
</evidence>
<dbReference type="HAMAP" id="MF_03037">
    <property type="entry name" value="ciao1"/>
    <property type="match status" value="1"/>
</dbReference>
<feature type="repeat" description="WD" evidence="5">
    <location>
        <begin position="104"/>
        <end position="136"/>
    </location>
</feature>
<dbReference type="PANTHER" id="PTHR19920">
    <property type="entry name" value="WD40 PROTEIN CIAO1"/>
    <property type="match status" value="1"/>
</dbReference>
<dbReference type="AlphaFoldDB" id="A0AA39G071"/>
<dbReference type="GO" id="GO:0016226">
    <property type="term" value="P:iron-sulfur cluster assembly"/>
    <property type="evidence" value="ECO:0007669"/>
    <property type="project" value="UniProtKB-UniRule"/>
</dbReference>
<sequence length="339" mass="38056">MLIMTMGTLQLKQSLPGHRGRVWNVCWHPKGNTLASCGEDKTIRIWASDGSKWIMKLILAEGHTRTIREISWSPNGNYIASASFDATTAIWEKKSSAFECYATLEGHENEVKSVDWSSSGGLIATCSRDKSVWIWECNDDEYECAAVINAHAQDVKKVRWHPHEEIVASASYDDTVKLFKEDPIDNDWSCFATLTSHTSTVWSLSFDATGSRLVTCSDDKTIKFWQEYKPGNNASIPTPDNVPVWKCVCTLSGYHTRTVYDVHWCKKTGLVVTACGDDTIRIFREDSDSDENQPSFSMICSHETAHSQDVNSVQWDPCNVGQLASAGDDGKVQIWFYSE</sequence>
<comment type="function">
    <text evidence="4">Essential component of the cytosolic iron-sulfur (Fe/S) protein assembly machinery. Required for the maturation of extramitochondrial Fe/S proteins.</text>
</comment>
<reference evidence="6" key="2">
    <citation type="submission" date="2023-03" db="EMBL/GenBank/DDBJ databases">
        <authorList>
            <person name="Inwood S.N."/>
            <person name="Skelly J.G."/>
            <person name="Guhlin J."/>
            <person name="Harrop T.W.R."/>
            <person name="Goldson S.G."/>
            <person name="Dearden P.K."/>
        </authorList>
    </citation>
    <scope>NUCLEOTIDE SEQUENCE</scope>
    <source>
        <strain evidence="6">Lincoln</strain>
        <tissue evidence="6">Whole body</tissue>
    </source>
</reference>
<dbReference type="Gene3D" id="2.130.10.10">
    <property type="entry name" value="YVTN repeat-like/Quinoprotein amine dehydrogenase"/>
    <property type="match status" value="1"/>
</dbReference>
<dbReference type="InterPro" id="IPR015943">
    <property type="entry name" value="WD40/YVTN_repeat-like_dom_sf"/>
</dbReference>
<dbReference type="InterPro" id="IPR036322">
    <property type="entry name" value="WD40_repeat_dom_sf"/>
</dbReference>
<dbReference type="EMBL" id="JAQQBR010000004">
    <property type="protein sequence ID" value="KAK0178953.1"/>
    <property type="molecule type" value="Genomic_DNA"/>
</dbReference>
<dbReference type="Proteomes" id="UP001168972">
    <property type="component" value="Unassembled WGS sequence"/>
</dbReference>
<dbReference type="GO" id="GO:0097361">
    <property type="term" value="C:cytosolic [4Fe-4S] assembly targeting complex"/>
    <property type="evidence" value="ECO:0007669"/>
    <property type="project" value="InterPro"/>
</dbReference>
<comment type="similarity">
    <text evidence="4">Belongs to the WD repeat CIA1 family.</text>
</comment>
<dbReference type="SUPFAM" id="SSF50978">
    <property type="entry name" value="WD40 repeat-like"/>
    <property type="match status" value="1"/>
</dbReference>
<name>A0AA39G071_MICHY</name>
<organism evidence="6 7">
    <name type="scientific">Microctonus hyperodae</name>
    <name type="common">Parasitoid wasp</name>
    <dbReference type="NCBI Taxonomy" id="165561"/>
    <lineage>
        <taxon>Eukaryota</taxon>
        <taxon>Metazoa</taxon>
        <taxon>Ecdysozoa</taxon>
        <taxon>Arthropoda</taxon>
        <taxon>Hexapoda</taxon>
        <taxon>Insecta</taxon>
        <taxon>Pterygota</taxon>
        <taxon>Neoptera</taxon>
        <taxon>Endopterygota</taxon>
        <taxon>Hymenoptera</taxon>
        <taxon>Apocrita</taxon>
        <taxon>Ichneumonoidea</taxon>
        <taxon>Braconidae</taxon>
        <taxon>Euphorinae</taxon>
        <taxon>Microctonus</taxon>
    </lineage>
</organism>
<dbReference type="Pfam" id="PF00400">
    <property type="entry name" value="WD40"/>
    <property type="match status" value="7"/>
</dbReference>
<comment type="caution">
    <text evidence="6">The sequence shown here is derived from an EMBL/GenBank/DDBJ whole genome shotgun (WGS) entry which is preliminary data.</text>
</comment>
<evidence type="ECO:0000256" key="4">
    <source>
        <dbReference type="HAMAP-Rule" id="MF_03037"/>
    </source>
</evidence>
<feature type="repeat" description="WD" evidence="5">
    <location>
        <begin position="303"/>
        <end position="339"/>
    </location>
</feature>
<dbReference type="FunFam" id="2.130.10.10:FF:000136">
    <property type="entry name" value="Probable cytosolic iron-sulfur protein assembly protein CIAO1"/>
    <property type="match status" value="1"/>
</dbReference>
<evidence type="ECO:0000256" key="3">
    <source>
        <dbReference type="ARBA" id="ARBA00060126"/>
    </source>
</evidence>
<dbReference type="SMART" id="SM00320">
    <property type="entry name" value="WD40"/>
    <property type="match status" value="7"/>
</dbReference>
<reference evidence="6" key="1">
    <citation type="journal article" date="2023" name="bioRxiv">
        <title>Scaffold-level genome assemblies of two parasitoid biocontrol wasps reveal the parthenogenesis mechanism and an associated novel virus.</title>
        <authorList>
            <person name="Inwood S."/>
            <person name="Skelly J."/>
            <person name="Guhlin J."/>
            <person name="Harrop T."/>
            <person name="Goldson S."/>
            <person name="Dearden P."/>
        </authorList>
    </citation>
    <scope>NUCLEOTIDE SEQUENCE</scope>
    <source>
        <strain evidence="6">Lincoln</strain>
        <tissue evidence="6">Whole body</tissue>
    </source>
</reference>
<evidence type="ECO:0000256" key="1">
    <source>
        <dbReference type="ARBA" id="ARBA00022574"/>
    </source>
</evidence>
<dbReference type="PROSITE" id="PS50294">
    <property type="entry name" value="WD_REPEATS_REGION"/>
    <property type="match status" value="6"/>
</dbReference>
<keyword evidence="2" id="KW-0677">Repeat</keyword>
<evidence type="ECO:0000313" key="7">
    <source>
        <dbReference type="Proteomes" id="UP001168972"/>
    </source>
</evidence>
<dbReference type="PANTHER" id="PTHR19920:SF0">
    <property type="entry name" value="CYTOSOLIC IRON-SULFUR PROTEIN ASSEMBLY PROTEIN CIAO1-RELATED"/>
    <property type="match status" value="1"/>
</dbReference>
<keyword evidence="7" id="KW-1185">Reference proteome</keyword>
<comment type="function">
    <text evidence="3">Key component of the cytosolic iron-sulfur protein assembly (CIA) complex, a multiprotein complex that mediates the incorporation of iron-sulfur cluster into extramitochondrial Fe/S proteins. As a CIA complex component, interacts specifically with CIAO2A or CIAO2B and MMS19 to assist different branches of iron-sulfur protein assembly, depending of its interactors. The complex CIAO1:CIAO2B:MMS19 binds to and facilitates the assembly of most cytosolic-nuclear Fe/S proteins. CIAO1:CIAO2A specifically matures ACO1 and stabilizes IREB2. Seems to specifically modulate the transactivation activity of WT1. As part of the mitotic spindle-associated MMXD complex it may play a role in chromosome segregation.</text>
</comment>
<dbReference type="CDD" id="cd00200">
    <property type="entry name" value="WD40"/>
    <property type="match status" value="1"/>
</dbReference>
<evidence type="ECO:0000256" key="2">
    <source>
        <dbReference type="ARBA" id="ARBA00022737"/>
    </source>
</evidence>